<dbReference type="STRING" id="1448308.A0A2T2NJ09"/>
<dbReference type="FunFam" id="3.30.1370.50:FF:000006">
    <property type="entry name" value="NF-X1 finger transcription factor"/>
    <property type="match status" value="1"/>
</dbReference>
<keyword evidence="4" id="KW-0677">Repeat</keyword>
<evidence type="ECO:0000256" key="10">
    <source>
        <dbReference type="SAM" id="MobiDB-lite"/>
    </source>
</evidence>
<dbReference type="Gene3D" id="3.30.1370.50">
    <property type="entry name" value="R3H-like domain"/>
    <property type="match status" value="1"/>
</dbReference>
<dbReference type="Pfam" id="PF01422">
    <property type="entry name" value="zf-NF-X1"/>
    <property type="match status" value="6"/>
</dbReference>
<dbReference type="SUPFAM" id="SSF82708">
    <property type="entry name" value="R3H domain"/>
    <property type="match status" value="1"/>
</dbReference>
<evidence type="ECO:0000256" key="5">
    <source>
        <dbReference type="ARBA" id="ARBA00022771"/>
    </source>
</evidence>
<sequence length="1050" mass="115898">APEPTHTAPRGGRGGRGRGRGGPANAAHGRGGPFMSRVAGGRQFGGQLTVDEDTASVASGLDASDAARLQPDAPAFQPGQPIAPRKQRPPRAKKPQAPKSTAPDIATRTHEDIDNGHYECAICTEEVRRHSKAWSCRTCWTVFHLSCIKKWSTNEGSAAARQQAADGDLPPPRQWRCPGCNLPKDDLPKQFYCWCEKELDPKPLPGLPPFSCGQTCSRPRIMPKKCPHPCPSTCHAGPCPPCTQMGPTQYCFCTKKSITRRCIDTDYDHGWSCGDLCGELMPCGEHYCDRPCHEGLCGACEVRVPARCYCGQVQKDILCCDRGDEMDSSQSHVATDGSAAVEHWTGLFHCPNTCQRSFDCGKHKCEKECHRQDAQTPHCPRSPDVVTHCPCGKTPLAKLTVSSRQTCEDPIPNCHEPCNKLLGCGHACKQLCHQGECMPCLQTVSISCRCRRNHFSTVCHQGTEEPPQCMRVCRVSLNCGRHECGEHCCPGERKAAERKSSRRKPRPLDSTPQQTDDGFEAEHICTRSCGRQLKCGNPDHRCEELCHKGACGTCREAIFDEISCNCGRTVLQPPLPCGTKPPPCRFQCERQKECGHPQVAHTCHPDDEDCPKCPSLTSKPCLCGKNSLKNQPCWLSEVRCGEICGKRLRCGAHQCRKQCHRPGECEEPCKQACGKELSVCGHPCTSSCHSPVPCKEDKPCPQKILVTCECQRIKQEAKCNASRNSDGNLHKTLKCDDECARLERNRKLALALNVDPSAHQNDHVPYSDETLNIYRENSTWAATQEKELRVFAADPDTKRLRFKPMQSRQRKFLHSIAQDFGFDSESMDPEPHRHVIIYKTPRFVMAPMKTLAECARIRQTQRAIQPVATVPAPRPKPAMSAEPYNAFLITNPRFALTIEELNSAMKSALSGASFPLELEISFLPSEEVVLRPPPAARVNIVDRELQNMLESVKPALSQVISSQKLGKLQLARLDSSLNVLRKESDSGPGAGWSQVAAKGAPVRKLEQSAPIGSRGGFAVLSLSTKKKKVEKKADVVDDWEAAETMEEEKE</sequence>
<dbReference type="GO" id="GO:0000122">
    <property type="term" value="P:negative regulation of transcription by RNA polymerase II"/>
    <property type="evidence" value="ECO:0007669"/>
    <property type="project" value="TreeGrafter"/>
</dbReference>
<dbReference type="InterPro" id="IPR034078">
    <property type="entry name" value="NFX1_fam"/>
</dbReference>
<evidence type="ECO:0000256" key="7">
    <source>
        <dbReference type="ARBA" id="ARBA00023015"/>
    </source>
</evidence>
<proteinExistence type="inferred from homology"/>
<evidence type="ECO:0000313" key="12">
    <source>
        <dbReference type="EMBL" id="PSN65349.1"/>
    </source>
</evidence>
<dbReference type="CDD" id="cd16492">
    <property type="entry name" value="RING-CH-C4HC3_NFX1-like"/>
    <property type="match status" value="1"/>
</dbReference>
<dbReference type="GO" id="GO:0000977">
    <property type="term" value="F:RNA polymerase II transcription regulatory region sequence-specific DNA binding"/>
    <property type="evidence" value="ECO:0007669"/>
    <property type="project" value="TreeGrafter"/>
</dbReference>
<evidence type="ECO:0000256" key="1">
    <source>
        <dbReference type="ARBA" id="ARBA00004123"/>
    </source>
</evidence>
<dbReference type="InterPro" id="IPR036867">
    <property type="entry name" value="R3H_dom_sf"/>
</dbReference>
<dbReference type="OrthoDB" id="6512771at2759"/>
<keyword evidence="8" id="KW-0804">Transcription</keyword>
<reference evidence="12 13" key="1">
    <citation type="journal article" date="2018" name="Front. Microbiol.">
        <title>Genome-Wide Analysis of Corynespora cassiicola Leaf Fall Disease Putative Effectors.</title>
        <authorList>
            <person name="Lopez D."/>
            <person name="Ribeiro S."/>
            <person name="Label P."/>
            <person name="Fumanal B."/>
            <person name="Venisse J.S."/>
            <person name="Kohler A."/>
            <person name="de Oliveira R.R."/>
            <person name="Labutti K."/>
            <person name="Lipzen A."/>
            <person name="Lail K."/>
            <person name="Bauer D."/>
            <person name="Ohm R.A."/>
            <person name="Barry K.W."/>
            <person name="Spatafora J."/>
            <person name="Grigoriev I.V."/>
            <person name="Martin F.M."/>
            <person name="Pujade-Renaud V."/>
        </authorList>
    </citation>
    <scope>NUCLEOTIDE SEQUENCE [LARGE SCALE GENOMIC DNA]</scope>
    <source>
        <strain evidence="12 13">Philippines</strain>
    </source>
</reference>
<comment type="subcellular location">
    <subcellularLocation>
        <location evidence="1">Nucleus</location>
    </subcellularLocation>
</comment>
<feature type="domain" description="R3H" evidence="11">
    <location>
        <begin position="778"/>
        <end position="841"/>
    </location>
</feature>
<dbReference type="SMART" id="SM00393">
    <property type="entry name" value="R3H"/>
    <property type="match status" value="1"/>
</dbReference>
<keyword evidence="5" id="KW-0863">Zinc-finger</keyword>
<dbReference type="InterPro" id="IPR000967">
    <property type="entry name" value="Znf_NFX1"/>
</dbReference>
<dbReference type="SUPFAM" id="SSF57850">
    <property type="entry name" value="RING/U-box"/>
    <property type="match status" value="1"/>
</dbReference>
<dbReference type="PANTHER" id="PTHR12360">
    <property type="entry name" value="NUCLEAR TRANSCRIPTION FACTOR, X-BOX BINDING 1 NFX1"/>
    <property type="match status" value="1"/>
</dbReference>
<dbReference type="Proteomes" id="UP000240883">
    <property type="component" value="Unassembled WGS sequence"/>
</dbReference>
<dbReference type="GO" id="GO:0008270">
    <property type="term" value="F:zinc ion binding"/>
    <property type="evidence" value="ECO:0007669"/>
    <property type="project" value="UniProtKB-KW"/>
</dbReference>
<dbReference type="CDD" id="cd06008">
    <property type="entry name" value="NF-X1-zinc-finger"/>
    <property type="match status" value="5"/>
</dbReference>
<dbReference type="EMBL" id="KZ678137">
    <property type="protein sequence ID" value="PSN65349.1"/>
    <property type="molecule type" value="Genomic_DNA"/>
</dbReference>
<dbReference type="PROSITE" id="PS51061">
    <property type="entry name" value="R3H"/>
    <property type="match status" value="1"/>
</dbReference>
<evidence type="ECO:0000256" key="4">
    <source>
        <dbReference type="ARBA" id="ARBA00022737"/>
    </source>
</evidence>
<evidence type="ECO:0000259" key="11">
    <source>
        <dbReference type="PROSITE" id="PS51061"/>
    </source>
</evidence>
<evidence type="ECO:0000256" key="9">
    <source>
        <dbReference type="ARBA" id="ARBA00023242"/>
    </source>
</evidence>
<evidence type="ECO:0000256" key="8">
    <source>
        <dbReference type="ARBA" id="ARBA00023163"/>
    </source>
</evidence>
<evidence type="ECO:0000256" key="2">
    <source>
        <dbReference type="ARBA" id="ARBA00007269"/>
    </source>
</evidence>
<feature type="region of interest" description="Disordered" evidence="10">
    <location>
        <begin position="983"/>
        <end position="1007"/>
    </location>
</feature>
<accession>A0A2T2NJ09</accession>
<feature type="non-terminal residue" evidence="12">
    <location>
        <position position="1050"/>
    </location>
</feature>
<evidence type="ECO:0000256" key="6">
    <source>
        <dbReference type="ARBA" id="ARBA00022833"/>
    </source>
</evidence>
<keyword evidence="6" id="KW-0862">Zinc</keyword>
<dbReference type="GO" id="GO:0000981">
    <property type="term" value="F:DNA-binding transcription factor activity, RNA polymerase II-specific"/>
    <property type="evidence" value="ECO:0007669"/>
    <property type="project" value="TreeGrafter"/>
</dbReference>
<keyword evidence="3" id="KW-0479">Metal-binding</keyword>
<feature type="region of interest" description="Disordered" evidence="10">
    <location>
        <begin position="1"/>
        <end position="110"/>
    </location>
</feature>
<dbReference type="Pfam" id="PF01424">
    <property type="entry name" value="R3H"/>
    <property type="match status" value="1"/>
</dbReference>
<gene>
    <name evidence="12" type="ORF">BS50DRAFT_456783</name>
</gene>
<evidence type="ECO:0000313" key="13">
    <source>
        <dbReference type="Proteomes" id="UP000240883"/>
    </source>
</evidence>
<dbReference type="SMART" id="SM00438">
    <property type="entry name" value="ZnF_NFX"/>
    <property type="match status" value="8"/>
</dbReference>
<dbReference type="InterPro" id="IPR001374">
    <property type="entry name" value="R3H_dom"/>
</dbReference>
<protein>
    <recommendedName>
        <fullName evidence="11">R3H domain-containing protein</fullName>
    </recommendedName>
</protein>
<evidence type="ECO:0000256" key="3">
    <source>
        <dbReference type="ARBA" id="ARBA00022723"/>
    </source>
</evidence>
<feature type="non-terminal residue" evidence="12">
    <location>
        <position position="1"/>
    </location>
</feature>
<keyword evidence="13" id="KW-1185">Reference proteome</keyword>
<dbReference type="PANTHER" id="PTHR12360:SF12">
    <property type="entry name" value="TRANSCRIPTIONAL REPRESSOR NF-X1"/>
    <property type="match status" value="1"/>
</dbReference>
<comment type="similarity">
    <text evidence="2">Belongs to the NFX1 family.</text>
</comment>
<organism evidence="12 13">
    <name type="scientific">Corynespora cassiicola Philippines</name>
    <dbReference type="NCBI Taxonomy" id="1448308"/>
    <lineage>
        <taxon>Eukaryota</taxon>
        <taxon>Fungi</taxon>
        <taxon>Dikarya</taxon>
        <taxon>Ascomycota</taxon>
        <taxon>Pezizomycotina</taxon>
        <taxon>Dothideomycetes</taxon>
        <taxon>Pleosporomycetidae</taxon>
        <taxon>Pleosporales</taxon>
        <taxon>Corynesporascaceae</taxon>
        <taxon>Corynespora</taxon>
    </lineage>
</organism>
<name>A0A2T2NJ09_CORCC</name>
<dbReference type="GO" id="GO:0005634">
    <property type="term" value="C:nucleus"/>
    <property type="evidence" value="ECO:0007669"/>
    <property type="project" value="UniProtKB-SubCell"/>
</dbReference>
<feature type="compositionally biased region" description="Basic residues" evidence="10">
    <location>
        <begin position="85"/>
        <end position="96"/>
    </location>
</feature>
<keyword evidence="9" id="KW-0539">Nucleus</keyword>
<dbReference type="AlphaFoldDB" id="A0A2T2NJ09"/>
<keyword evidence="7" id="KW-0805">Transcription regulation</keyword>